<dbReference type="PROSITE" id="PS50174">
    <property type="entry name" value="G_PATCH"/>
    <property type="match status" value="1"/>
</dbReference>
<dbReference type="GO" id="GO:0048024">
    <property type="term" value="P:regulation of mRNA splicing, via spliceosome"/>
    <property type="evidence" value="ECO:0007669"/>
    <property type="project" value="TreeGrafter"/>
</dbReference>
<evidence type="ECO:0000256" key="2">
    <source>
        <dbReference type="SAM" id="MobiDB-lite"/>
    </source>
</evidence>
<protein>
    <submittedName>
        <fullName evidence="5">Protein SON like protein</fullName>
    </submittedName>
</protein>
<feature type="compositionally biased region" description="Basic and acidic residues" evidence="2">
    <location>
        <begin position="256"/>
        <end position="271"/>
    </location>
</feature>
<sequence length="1003" mass="112882">MSLFEDNLNTNCGIINVEDILANFFLKKIDMKSSKSESDSKYKKKSKHKKHKSKKHKHKSGKRCDSSERRNYNSLSFGCTSSSEEKDIKRLKKLKKLDVKDPVKFNSFLPVSLSTQNVLHSDEDFVQNGTFAKVDLPYGPSLELLLANTEVIERNAESKKQDTLSLDQNNESSSHPTGSISTSCYINPILCSESVSSSKESEDSKLIENARERMKSKEKNVLNDVEMSSDKLLNISKQIVGVSELKSSDNDSIVKLELSDKKEKRSKDKSQSRSRSKSNPRKRSRSSSSQSRSRKHSTSRSRSKSNPRKRSRSKSCSSHSRSRKHSISRSRSYYGSCKKRSGSRDHSKYQYSSQSNSRRSRLRNLSKRRRRSHSQSSGRHRRSRSWSYHKEYTKSKHDSKRRSRSINRRDRSRTRWKECISHRSRRECSYNDRSNKKKKSSSERESKLKTSGPNSKEKYSSSKSCKIDQAKIREIAEKNVLNMIQQGTLPEGFSIENFKKKELVSVTAGRKSVQELTDFCARLSKKENESDTDGDTNDISNLEGENDFIHHPFKLKEQTMIKLNIKNAVQIPVKTHAEKFAETAKLSSQFPVSSGNQHKQKELEWIPVVPEESKNVLKPNEIKSIIPIELTTSVGKNFAPKIMESSASSTSAPLPVSNDIPSIPLPSTPNQPLLPPPLPPLTPSLPPLPTPPVPPFQLLSSNLVTQTSEMKAQCTNNTETQSPLSYPTLSLSSNLPVPTCNSVQVSCTESGRSFFKNQPVSASTSQFDFSSVFCKKFQAEQKLQGDPNNAEALKAIQDAEAAIQEWVNSCRVPGMFYGNTYVKPLPRERLGGFKDYRVKRAFLSKTSLAGTTKMQSGFGSSTSDSEIKLSVMDAFTRAAPVTEGKGMSLLKKMGWNPGEGLGKNKEGSLVPLIIDIKMDKKGLVSEGESGKNNITNAVKELQGKHPVSALMELCSKRKWKPPLYTVIKDEGPPHKKQFLFKVILCLSHLYILHILFKTRQNLV</sequence>
<dbReference type="PANTHER" id="PTHR46528">
    <property type="entry name" value="PROTEIN SON"/>
    <property type="match status" value="1"/>
</dbReference>
<dbReference type="SUPFAM" id="SSF54768">
    <property type="entry name" value="dsRNA-binding domain-like"/>
    <property type="match status" value="1"/>
</dbReference>
<feature type="compositionally biased region" description="Basic residues" evidence="2">
    <location>
        <begin position="397"/>
        <end position="406"/>
    </location>
</feature>
<evidence type="ECO:0000313" key="6">
    <source>
        <dbReference type="Proteomes" id="UP000807504"/>
    </source>
</evidence>
<dbReference type="PROSITE" id="PS50137">
    <property type="entry name" value="DS_RBD"/>
    <property type="match status" value="1"/>
</dbReference>
<reference evidence="5" key="1">
    <citation type="journal article" date="2020" name="bioRxiv">
        <title>Chromosome-level reference genome of the European wasp spider Argiope bruennichi: a resource for studies on range expansion and evolutionary adaptation.</title>
        <authorList>
            <person name="Sheffer M.M."/>
            <person name="Hoppe A."/>
            <person name="Krehenwinkel H."/>
            <person name="Uhl G."/>
            <person name="Kuss A.W."/>
            <person name="Jensen L."/>
            <person name="Jensen C."/>
            <person name="Gillespie R.G."/>
            <person name="Hoff K.J."/>
            <person name="Prost S."/>
        </authorList>
    </citation>
    <scope>NUCLEOTIDE SEQUENCE</scope>
</reference>
<dbReference type="GO" id="GO:0003723">
    <property type="term" value="F:RNA binding"/>
    <property type="evidence" value="ECO:0007669"/>
    <property type="project" value="UniProtKB-UniRule"/>
</dbReference>
<dbReference type="GO" id="GO:0051726">
    <property type="term" value="P:regulation of cell cycle"/>
    <property type="evidence" value="ECO:0007669"/>
    <property type="project" value="InterPro"/>
</dbReference>
<organism evidence="5 6">
    <name type="scientific">Argiope bruennichi</name>
    <name type="common">Wasp spider</name>
    <name type="synonym">Aranea bruennichi</name>
    <dbReference type="NCBI Taxonomy" id="94029"/>
    <lineage>
        <taxon>Eukaryota</taxon>
        <taxon>Metazoa</taxon>
        <taxon>Ecdysozoa</taxon>
        <taxon>Arthropoda</taxon>
        <taxon>Chelicerata</taxon>
        <taxon>Arachnida</taxon>
        <taxon>Araneae</taxon>
        <taxon>Araneomorphae</taxon>
        <taxon>Entelegynae</taxon>
        <taxon>Araneoidea</taxon>
        <taxon>Araneidae</taxon>
        <taxon>Argiope</taxon>
    </lineage>
</organism>
<dbReference type="Pfam" id="PF01585">
    <property type="entry name" value="G-patch"/>
    <property type="match status" value="1"/>
</dbReference>
<feature type="compositionally biased region" description="Basic residues" evidence="2">
    <location>
        <begin position="272"/>
        <end position="285"/>
    </location>
</feature>
<proteinExistence type="predicted"/>
<accession>A0A8T0EN00</accession>
<feature type="compositionally biased region" description="Basic and acidic residues" evidence="2">
    <location>
        <begin position="455"/>
        <end position="464"/>
    </location>
</feature>
<dbReference type="InterPro" id="IPR000467">
    <property type="entry name" value="G_patch_dom"/>
</dbReference>
<feature type="domain" description="G-patch" evidence="4">
    <location>
        <begin position="882"/>
        <end position="928"/>
    </location>
</feature>
<evidence type="ECO:0000256" key="1">
    <source>
        <dbReference type="PROSITE-ProRule" id="PRU00266"/>
    </source>
</evidence>
<dbReference type="AlphaFoldDB" id="A0A8T0EN00"/>
<feature type="compositionally biased region" description="Basic and acidic residues" evidence="2">
    <location>
        <begin position="407"/>
        <end position="448"/>
    </location>
</feature>
<feature type="compositionally biased region" description="Basic residues" evidence="2">
    <location>
        <begin position="42"/>
        <end position="61"/>
    </location>
</feature>
<dbReference type="Pfam" id="PF14709">
    <property type="entry name" value="DND1_DSRM"/>
    <property type="match status" value="1"/>
</dbReference>
<feature type="region of interest" description="Disordered" evidence="2">
    <location>
        <begin position="33"/>
        <end position="68"/>
    </location>
</feature>
<feature type="region of interest" description="Disordered" evidence="2">
    <location>
        <begin position="158"/>
        <end position="180"/>
    </location>
</feature>
<feature type="compositionally biased region" description="Basic residues" evidence="2">
    <location>
        <begin position="358"/>
        <end position="384"/>
    </location>
</feature>
<gene>
    <name evidence="5" type="ORF">HNY73_017307</name>
</gene>
<keyword evidence="1" id="KW-0694">RNA-binding</keyword>
<evidence type="ECO:0000259" key="3">
    <source>
        <dbReference type="PROSITE" id="PS50137"/>
    </source>
</evidence>
<name>A0A8T0EN00_ARGBR</name>
<keyword evidence="6" id="KW-1185">Reference proteome</keyword>
<comment type="caution">
    <text evidence="5">The sequence shown here is derived from an EMBL/GenBank/DDBJ whole genome shotgun (WGS) entry which is preliminary data.</text>
</comment>
<evidence type="ECO:0000259" key="4">
    <source>
        <dbReference type="PROSITE" id="PS50174"/>
    </source>
</evidence>
<dbReference type="SMART" id="SM00443">
    <property type="entry name" value="G_patch"/>
    <property type="match status" value="1"/>
</dbReference>
<feature type="compositionally biased region" description="Pro residues" evidence="2">
    <location>
        <begin position="663"/>
        <end position="695"/>
    </location>
</feature>
<dbReference type="PANTHER" id="PTHR46528:SF1">
    <property type="entry name" value="PROTEIN SON"/>
    <property type="match status" value="1"/>
</dbReference>
<dbReference type="Gene3D" id="3.30.160.20">
    <property type="match status" value="1"/>
</dbReference>
<dbReference type="InterPro" id="IPR014720">
    <property type="entry name" value="dsRBD_dom"/>
</dbReference>
<feature type="region of interest" description="Disordered" evidence="2">
    <location>
        <begin position="646"/>
        <end position="698"/>
    </location>
</feature>
<evidence type="ECO:0000313" key="5">
    <source>
        <dbReference type="EMBL" id="KAF8774794.1"/>
    </source>
</evidence>
<reference evidence="5" key="2">
    <citation type="submission" date="2020-06" db="EMBL/GenBank/DDBJ databases">
        <authorList>
            <person name="Sheffer M."/>
        </authorList>
    </citation>
    <scope>NUCLEOTIDE SEQUENCE</scope>
</reference>
<feature type="compositionally biased region" description="Basic residues" evidence="2">
    <location>
        <begin position="292"/>
        <end position="313"/>
    </location>
</feature>
<dbReference type="Proteomes" id="UP000807504">
    <property type="component" value="Unassembled WGS sequence"/>
</dbReference>
<dbReference type="InterPro" id="IPR032922">
    <property type="entry name" value="SON"/>
</dbReference>
<feature type="region of interest" description="Disordered" evidence="2">
    <location>
        <begin position="256"/>
        <end position="464"/>
    </location>
</feature>
<feature type="domain" description="DRBM" evidence="3">
    <location>
        <begin position="945"/>
        <end position="984"/>
    </location>
</feature>
<dbReference type="EMBL" id="JABXBU010002227">
    <property type="protein sequence ID" value="KAF8774794.1"/>
    <property type="molecule type" value="Genomic_DNA"/>
</dbReference>